<dbReference type="RefSeq" id="WP_229230788.1">
    <property type="nucleotide sequence ID" value="NZ_AP024525.1"/>
</dbReference>
<evidence type="ECO:0000259" key="3">
    <source>
        <dbReference type="Pfam" id="PF01557"/>
    </source>
</evidence>
<dbReference type="GO" id="GO:0016787">
    <property type="term" value="F:hydrolase activity"/>
    <property type="evidence" value="ECO:0007669"/>
    <property type="project" value="UniProtKB-KW"/>
</dbReference>
<dbReference type="InterPro" id="IPR011234">
    <property type="entry name" value="Fumarylacetoacetase-like_C"/>
</dbReference>
<dbReference type="InterPro" id="IPR051121">
    <property type="entry name" value="FAH"/>
</dbReference>
<keyword evidence="4" id="KW-0378">Hydrolase</keyword>
<evidence type="ECO:0000313" key="5">
    <source>
        <dbReference type="Proteomes" id="UP001319861"/>
    </source>
</evidence>
<evidence type="ECO:0000256" key="1">
    <source>
        <dbReference type="ARBA" id="ARBA00010211"/>
    </source>
</evidence>
<dbReference type="Gene3D" id="3.90.850.10">
    <property type="entry name" value="Fumarylacetoacetase-like, C-terminal domain"/>
    <property type="match status" value="1"/>
</dbReference>
<evidence type="ECO:0000256" key="2">
    <source>
        <dbReference type="ARBA" id="ARBA00022723"/>
    </source>
</evidence>
<keyword evidence="5" id="KW-1185">Reference proteome</keyword>
<protein>
    <submittedName>
        <fullName evidence="4">Fumarylacetoacetate hydrolase</fullName>
    </submittedName>
</protein>
<evidence type="ECO:0000313" key="4">
    <source>
        <dbReference type="EMBL" id="BCT78155.1"/>
    </source>
</evidence>
<name>A0ABN6FNB2_SINCY</name>
<organism evidence="4 5">
    <name type="scientific">Sinomonas cyclohexanicum</name>
    <name type="common">Corynebacterium cyclohexanicum</name>
    <dbReference type="NCBI Taxonomy" id="322009"/>
    <lineage>
        <taxon>Bacteria</taxon>
        <taxon>Bacillati</taxon>
        <taxon>Actinomycetota</taxon>
        <taxon>Actinomycetes</taxon>
        <taxon>Micrococcales</taxon>
        <taxon>Micrococcaceae</taxon>
        <taxon>Sinomonas</taxon>
    </lineage>
</organism>
<feature type="domain" description="Fumarylacetoacetase-like C-terminal" evidence="3">
    <location>
        <begin position="77"/>
        <end position="280"/>
    </location>
</feature>
<sequence>MRLATISGRLVLVTGQGHAVDISEGTEGRFSPRIQDCYGRWDELLRVAAGLEGKEGRSLADIAPEEFGNPAPEPRQVFAIGLNYAAHAAEASLAVPEDLTVFTKFATSLAGPTGAVALPPGTVDWEVELVVVIGTGGRDIPAERAWDHVAGVTAGQDLSERTMQASGPAPQYSLAKSFASFGPMGPVLVTPDEFEDPDAIELGCSINGELVQKGNTSDMVFSVPEIIARLSAVTELLPGDVIFTGTPPGVGVGRAPQRFLAPGDELVTFVEGIGEMRHRMQGRA</sequence>
<proteinExistence type="inferred from homology"/>
<dbReference type="SUPFAM" id="SSF56529">
    <property type="entry name" value="FAH"/>
    <property type="match status" value="1"/>
</dbReference>
<dbReference type="EMBL" id="AP024525">
    <property type="protein sequence ID" value="BCT78155.1"/>
    <property type="molecule type" value="Genomic_DNA"/>
</dbReference>
<accession>A0ABN6FNB2</accession>
<dbReference type="Proteomes" id="UP001319861">
    <property type="component" value="Chromosome"/>
</dbReference>
<comment type="similarity">
    <text evidence="1">Belongs to the FAH family.</text>
</comment>
<dbReference type="PANTHER" id="PTHR42796">
    <property type="entry name" value="FUMARYLACETOACETATE HYDROLASE DOMAIN-CONTAINING PROTEIN 2A-RELATED"/>
    <property type="match status" value="1"/>
</dbReference>
<reference evidence="4 5" key="1">
    <citation type="journal article" date="2021" name="J. Biosci. Bioeng.">
        <title>Identification and characterization of a chc gene cluster responsible for the aromatization pathway of cyclohexanecarboxylate degradation in Sinomonas cyclohexanicum ATCC 51369.</title>
        <authorList>
            <person name="Yamamoto T."/>
            <person name="Hasegawa Y."/>
            <person name="Lau P.C.K."/>
            <person name="Iwaki H."/>
        </authorList>
    </citation>
    <scope>NUCLEOTIDE SEQUENCE [LARGE SCALE GENOMIC DNA]</scope>
    <source>
        <strain evidence="4 5">ATCC 51369</strain>
    </source>
</reference>
<dbReference type="PANTHER" id="PTHR42796:SF4">
    <property type="entry name" value="FUMARYLACETOACETATE HYDROLASE DOMAIN-CONTAINING PROTEIN 2A"/>
    <property type="match status" value="1"/>
</dbReference>
<dbReference type="Pfam" id="PF01557">
    <property type="entry name" value="FAA_hydrolase"/>
    <property type="match status" value="1"/>
</dbReference>
<keyword evidence="2" id="KW-0479">Metal-binding</keyword>
<dbReference type="InterPro" id="IPR036663">
    <property type="entry name" value="Fumarylacetoacetase_C_sf"/>
</dbReference>
<gene>
    <name evidence="4" type="ORF">SCMU_39970</name>
</gene>